<dbReference type="GO" id="GO:0008833">
    <property type="term" value="F:deoxyribonuclease IV (phage-T4-induced) activity"/>
    <property type="evidence" value="ECO:0007669"/>
    <property type="project" value="UniProtKB-UniRule"/>
</dbReference>
<evidence type="ECO:0000256" key="5">
    <source>
        <dbReference type="ARBA" id="ARBA00022833"/>
    </source>
</evidence>
<organism evidence="9 10">
    <name type="scientific">Isachenkonia alkalipeptolytica</name>
    <dbReference type="NCBI Taxonomy" id="2565777"/>
    <lineage>
        <taxon>Bacteria</taxon>
        <taxon>Bacillati</taxon>
        <taxon>Bacillota</taxon>
        <taxon>Clostridia</taxon>
        <taxon>Eubacteriales</taxon>
        <taxon>Clostridiaceae</taxon>
        <taxon>Isachenkonia</taxon>
    </lineage>
</organism>
<keyword evidence="7" id="KW-0255">Endonuclease</keyword>
<keyword evidence="7" id="KW-0540">Nuclease</keyword>
<evidence type="ECO:0000256" key="4">
    <source>
        <dbReference type="ARBA" id="ARBA00022801"/>
    </source>
</evidence>
<dbReference type="InterPro" id="IPR036237">
    <property type="entry name" value="Xyl_isomerase-like_sf"/>
</dbReference>
<dbReference type="GO" id="GO:0008081">
    <property type="term" value="F:phosphoric diester hydrolase activity"/>
    <property type="evidence" value="ECO:0007669"/>
    <property type="project" value="TreeGrafter"/>
</dbReference>
<feature type="binding site" evidence="7">
    <location>
        <position position="67"/>
    </location>
    <ligand>
        <name>Zn(2+)</name>
        <dbReference type="ChEBI" id="CHEBI:29105"/>
        <label>1</label>
    </ligand>
</feature>
<feature type="domain" description="Xylose isomerase-like TIM barrel" evidence="8">
    <location>
        <begin position="20"/>
        <end position="273"/>
    </location>
</feature>
<comment type="caution">
    <text evidence="9">The sequence shown here is derived from an EMBL/GenBank/DDBJ whole genome shotgun (WGS) entry which is preliminary data.</text>
</comment>
<dbReference type="RefSeq" id="WP_160718263.1">
    <property type="nucleotide sequence ID" value="NZ_SUMG01000001.1"/>
</dbReference>
<dbReference type="GO" id="GO:0006284">
    <property type="term" value="P:base-excision repair"/>
    <property type="evidence" value="ECO:0007669"/>
    <property type="project" value="TreeGrafter"/>
</dbReference>
<dbReference type="InterPro" id="IPR001719">
    <property type="entry name" value="AP_endonuc_2"/>
</dbReference>
<evidence type="ECO:0000256" key="7">
    <source>
        <dbReference type="HAMAP-Rule" id="MF_00152"/>
    </source>
</evidence>
<dbReference type="Gene3D" id="3.20.20.150">
    <property type="entry name" value="Divalent-metal-dependent TIM barrel enzymes"/>
    <property type="match status" value="1"/>
</dbReference>
<evidence type="ECO:0000313" key="9">
    <source>
        <dbReference type="EMBL" id="NBG86955.1"/>
    </source>
</evidence>
<evidence type="ECO:0000256" key="2">
    <source>
        <dbReference type="ARBA" id="ARBA00022723"/>
    </source>
</evidence>
<feature type="binding site" evidence="7">
    <location>
        <position position="224"/>
    </location>
    <ligand>
        <name>Zn(2+)</name>
        <dbReference type="ChEBI" id="CHEBI:29105"/>
        <label>3</label>
    </ligand>
</feature>
<dbReference type="FunFam" id="3.20.20.150:FF:000001">
    <property type="entry name" value="Probable endonuclease 4"/>
    <property type="match status" value="1"/>
</dbReference>
<dbReference type="Proteomes" id="UP000449710">
    <property type="component" value="Unassembled WGS sequence"/>
</dbReference>
<evidence type="ECO:0000256" key="1">
    <source>
        <dbReference type="ARBA" id="ARBA00005340"/>
    </source>
</evidence>
<dbReference type="PROSITE" id="PS51432">
    <property type="entry name" value="AP_NUCLEASE_F2_4"/>
    <property type="match status" value="1"/>
</dbReference>
<keyword evidence="6 7" id="KW-0234">DNA repair</keyword>
<keyword evidence="3 7" id="KW-0227">DNA damage</keyword>
<evidence type="ECO:0000259" key="8">
    <source>
        <dbReference type="Pfam" id="PF01261"/>
    </source>
</evidence>
<reference evidence="9 10" key="1">
    <citation type="submission" date="2019-04" db="EMBL/GenBank/DDBJ databases">
        <title>Isachenkonia alkalipeptolytica gen. nov. sp. nov. a new anaerobic, alkiliphilic organothrophic bacterium capable to reduce synthesized ferrihydrite isolated from a soda lake.</title>
        <authorList>
            <person name="Toshchakov S.V."/>
            <person name="Zavarzina D.G."/>
            <person name="Zhilina T.N."/>
            <person name="Kostrikina N.A."/>
            <person name="Kublanov I.V."/>
        </authorList>
    </citation>
    <scope>NUCLEOTIDE SEQUENCE [LARGE SCALE GENOMIC DNA]</scope>
    <source>
        <strain evidence="9 10">Z-1701</strain>
    </source>
</reference>
<evidence type="ECO:0000256" key="6">
    <source>
        <dbReference type="ARBA" id="ARBA00023204"/>
    </source>
</evidence>
<dbReference type="HAMAP" id="MF_00152">
    <property type="entry name" value="Nfo"/>
    <property type="match status" value="1"/>
</dbReference>
<feature type="binding site" evidence="7">
    <location>
        <position position="179"/>
    </location>
    <ligand>
        <name>Zn(2+)</name>
        <dbReference type="ChEBI" id="CHEBI:29105"/>
        <label>3</label>
    </ligand>
</feature>
<keyword evidence="2 7" id="KW-0479">Metal-binding</keyword>
<feature type="binding site" evidence="7">
    <location>
        <position position="256"/>
    </location>
    <ligand>
        <name>Zn(2+)</name>
        <dbReference type="ChEBI" id="CHEBI:29105"/>
        <label>2</label>
    </ligand>
</feature>
<feature type="binding site" evidence="7">
    <location>
        <position position="142"/>
    </location>
    <ligand>
        <name>Zn(2+)</name>
        <dbReference type="ChEBI" id="CHEBI:29105"/>
        <label>2</label>
    </ligand>
</feature>
<dbReference type="SUPFAM" id="SSF51658">
    <property type="entry name" value="Xylose isomerase-like"/>
    <property type="match status" value="1"/>
</dbReference>
<proteinExistence type="inferred from homology"/>
<dbReference type="SMART" id="SM00518">
    <property type="entry name" value="AP2Ec"/>
    <property type="match status" value="1"/>
</dbReference>
<dbReference type="PROSITE" id="PS00730">
    <property type="entry name" value="AP_NUCLEASE_F2_2"/>
    <property type="match status" value="1"/>
</dbReference>
<protein>
    <recommendedName>
        <fullName evidence="7">Probable endonuclease 4</fullName>
        <ecNumber evidence="7">3.1.21.2</ecNumber>
    </recommendedName>
    <alternativeName>
        <fullName evidence="7">Endodeoxyribonuclease IV</fullName>
    </alternativeName>
    <alternativeName>
        <fullName evidence="7">Endonuclease IV</fullName>
    </alternativeName>
</protein>
<keyword evidence="10" id="KW-1185">Reference proteome</keyword>
<comment type="catalytic activity">
    <reaction evidence="7">
        <text>Endonucleolytic cleavage to 5'-phosphooligonucleotide end-products.</text>
        <dbReference type="EC" id="3.1.21.2"/>
    </reaction>
</comment>
<feature type="binding site" evidence="7">
    <location>
        <position position="176"/>
    </location>
    <ligand>
        <name>Zn(2+)</name>
        <dbReference type="ChEBI" id="CHEBI:29105"/>
        <label>2</label>
    </ligand>
</feature>
<keyword evidence="4 7" id="KW-0378">Hydrolase</keyword>
<dbReference type="InterPro" id="IPR013022">
    <property type="entry name" value="Xyl_isomerase-like_TIM-brl"/>
</dbReference>
<feature type="binding site" evidence="7">
    <location>
        <position position="226"/>
    </location>
    <ligand>
        <name>Zn(2+)</name>
        <dbReference type="ChEBI" id="CHEBI:29105"/>
        <label>3</label>
    </ligand>
</feature>
<sequence>MLKIGCHISIGKGFYHAGKEALSLGANTFQFFTRNPRGGKAKALNPEDLQNLHRLMKEEEFAPIFAHGSYTMNLASNKKDTRDFSKGLLKEDLERVEEISNCYYIFHPGSHVKQGVDAGIQQIIEALNEAIGESQSTPILLEGMSGKGTEIGGDLRELKKIIDGVEDSRRLGICIDTCHLYSAGYDIVDRLEEVLEEIDRLVGLERLKAVHLNDSKTAFHSKKDRHEVLGKGTIGEEALERIIRHPSLRHLPFNLETPNDLSGYEKEIKRLRKAWLKDV</sequence>
<keyword evidence="5 7" id="KW-0862">Zinc</keyword>
<dbReference type="AlphaFoldDB" id="A0AA44BDA2"/>
<accession>A0AA44BDA2</accession>
<comment type="function">
    <text evidence="7">Endonuclease IV plays a role in DNA repair. It cleaves phosphodiester bonds at apurinic or apyrimidinic (AP) sites, generating a 3'-hydroxyl group and a 5'-terminal sugar phosphate.</text>
</comment>
<dbReference type="EMBL" id="SUMG01000001">
    <property type="protein sequence ID" value="NBG86955.1"/>
    <property type="molecule type" value="Genomic_DNA"/>
</dbReference>
<dbReference type="NCBIfam" id="TIGR00587">
    <property type="entry name" value="nfo"/>
    <property type="match status" value="1"/>
</dbReference>
<dbReference type="GO" id="GO:0008270">
    <property type="term" value="F:zinc ion binding"/>
    <property type="evidence" value="ECO:0007669"/>
    <property type="project" value="UniProtKB-UniRule"/>
</dbReference>
<dbReference type="EC" id="3.1.21.2" evidence="7"/>
<evidence type="ECO:0000256" key="3">
    <source>
        <dbReference type="ARBA" id="ARBA00022763"/>
    </source>
</evidence>
<dbReference type="InterPro" id="IPR018246">
    <property type="entry name" value="AP_endonuc_F2_Zn_BS"/>
</dbReference>
<gene>
    <name evidence="7" type="primary">nfo</name>
    <name evidence="9" type="ORF">ISALK_00435</name>
</gene>
<dbReference type="PANTHER" id="PTHR21445">
    <property type="entry name" value="ENDONUCLEASE IV ENDODEOXYRIBONUCLEASE IV"/>
    <property type="match status" value="1"/>
</dbReference>
<comment type="similarity">
    <text evidence="1 7">Belongs to the AP endonuclease 2 family.</text>
</comment>
<comment type="cofactor">
    <cofactor evidence="7">
        <name>Zn(2+)</name>
        <dbReference type="ChEBI" id="CHEBI:29105"/>
    </cofactor>
    <text evidence="7">Binds 3 Zn(2+) ions.</text>
</comment>
<dbReference type="CDD" id="cd00019">
    <property type="entry name" value="AP2Ec"/>
    <property type="match status" value="1"/>
</dbReference>
<dbReference type="Pfam" id="PF01261">
    <property type="entry name" value="AP_endonuc_2"/>
    <property type="match status" value="1"/>
</dbReference>
<dbReference type="GO" id="GO:0003677">
    <property type="term" value="F:DNA binding"/>
    <property type="evidence" value="ECO:0007669"/>
    <property type="project" value="InterPro"/>
</dbReference>
<evidence type="ECO:0000313" key="10">
    <source>
        <dbReference type="Proteomes" id="UP000449710"/>
    </source>
</evidence>
<dbReference type="GO" id="GO:0003906">
    <property type="term" value="F:DNA-(apurinic or apyrimidinic site) endonuclease activity"/>
    <property type="evidence" value="ECO:0007669"/>
    <property type="project" value="TreeGrafter"/>
</dbReference>
<dbReference type="PANTHER" id="PTHR21445:SF0">
    <property type="entry name" value="APURINIC-APYRIMIDINIC ENDONUCLEASE"/>
    <property type="match status" value="1"/>
</dbReference>
<name>A0AA44BDA2_9CLOT</name>
<feature type="binding site" evidence="7">
    <location>
        <position position="107"/>
    </location>
    <ligand>
        <name>Zn(2+)</name>
        <dbReference type="ChEBI" id="CHEBI:29105"/>
        <label>1</label>
    </ligand>
</feature>
<feature type="binding site" evidence="7">
    <location>
        <position position="211"/>
    </location>
    <ligand>
        <name>Zn(2+)</name>
        <dbReference type="ChEBI" id="CHEBI:29105"/>
        <label>2</label>
    </ligand>
</feature>
<feature type="binding site" evidence="7">
    <location>
        <position position="142"/>
    </location>
    <ligand>
        <name>Zn(2+)</name>
        <dbReference type="ChEBI" id="CHEBI:29105"/>
        <label>1</label>
    </ligand>
</feature>